<dbReference type="Proteomes" id="UP001151699">
    <property type="component" value="Chromosome B"/>
</dbReference>
<evidence type="ECO:0000313" key="2">
    <source>
        <dbReference type="EMBL" id="KAJ6643691.1"/>
    </source>
</evidence>
<feature type="coiled-coil region" evidence="1">
    <location>
        <begin position="283"/>
        <end position="310"/>
    </location>
</feature>
<feature type="non-terminal residue" evidence="2">
    <location>
        <position position="390"/>
    </location>
</feature>
<dbReference type="EMBL" id="WJQU01000002">
    <property type="protein sequence ID" value="KAJ6643691.1"/>
    <property type="molecule type" value="Genomic_DNA"/>
</dbReference>
<evidence type="ECO:0000313" key="3">
    <source>
        <dbReference type="Proteomes" id="UP001151699"/>
    </source>
</evidence>
<feature type="coiled-coil region" evidence="1">
    <location>
        <begin position="350"/>
        <end position="377"/>
    </location>
</feature>
<proteinExistence type="predicted"/>
<evidence type="ECO:0008006" key="4">
    <source>
        <dbReference type="Google" id="ProtNLM"/>
    </source>
</evidence>
<gene>
    <name evidence="2" type="ORF">Bhyg_08656</name>
</gene>
<accession>A0A9Q0N636</accession>
<reference evidence="2" key="1">
    <citation type="submission" date="2022-07" db="EMBL/GenBank/DDBJ databases">
        <authorList>
            <person name="Trinca V."/>
            <person name="Uliana J.V.C."/>
            <person name="Torres T.T."/>
            <person name="Ward R.J."/>
            <person name="Monesi N."/>
        </authorList>
    </citation>
    <scope>NUCLEOTIDE SEQUENCE</scope>
    <source>
        <strain evidence="2">HSMRA1968</strain>
        <tissue evidence="2">Whole embryos</tissue>
    </source>
</reference>
<comment type="caution">
    <text evidence="2">The sequence shown here is derived from an EMBL/GenBank/DDBJ whole genome shotgun (WGS) entry which is preliminary data.</text>
</comment>
<keyword evidence="3" id="KW-1185">Reference proteome</keyword>
<keyword evidence="1" id="KW-0175">Coiled coil</keyword>
<organism evidence="2 3">
    <name type="scientific">Pseudolycoriella hygida</name>
    <dbReference type="NCBI Taxonomy" id="35572"/>
    <lineage>
        <taxon>Eukaryota</taxon>
        <taxon>Metazoa</taxon>
        <taxon>Ecdysozoa</taxon>
        <taxon>Arthropoda</taxon>
        <taxon>Hexapoda</taxon>
        <taxon>Insecta</taxon>
        <taxon>Pterygota</taxon>
        <taxon>Neoptera</taxon>
        <taxon>Endopterygota</taxon>
        <taxon>Diptera</taxon>
        <taxon>Nematocera</taxon>
        <taxon>Sciaroidea</taxon>
        <taxon>Sciaridae</taxon>
        <taxon>Pseudolycoriella</taxon>
    </lineage>
</organism>
<dbReference type="AlphaFoldDB" id="A0A9Q0N636"/>
<dbReference type="OrthoDB" id="7862063at2759"/>
<evidence type="ECO:0000256" key="1">
    <source>
        <dbReference type="SAM" id="Coils"/>
    </source>
</evidence>
<name>A0A9Q0N636_9DIPT</name>
<feature type="coiled-coil region" evidence="1">
    <location>
        <begin position="153"/>
        <end position="235"/>
    </location>
</feature>
<sequence>MTLSSLVEDWNNDSDFKFSTAELKKPTSSFLLEILQSFLSTVYKIDCGMVRAKMDERRFKIHLVKFFNDFFKACKVPHELLYVDFLQTDSKKVIPLLIFLLHYRQFFKAVTAEISENANNKIEEYNQLLSKKVKMQIEQEERKIRTGNKEAELKESARLITDYKKSAKDLEAKSLSLKENIETVEQQSNQISDEIINLGNDINELQCLVVTDDEVQHLQKKMKAADDEIAALNYAEKIALSRNEVYSKEMCELNTEIEELSAIANEKYVLDLVEKYRTDMKAITEMNAKEKDLENQIKESKAKVLEIIEKDQILEGELEARKNKLNSLLGSNQTKMMVLESEYKLASIRNSGYAKKLEEAELKVQNLKVEQDDLVLAGIEIVEHIKNTRI</sequence>
<protein>
    <recommendedName>
        <fullName evidence="4">Kinetochore protein Nuf2</fullName>
    </recommendedName>
</protein>